<dbReference type="PANTHER" id="PTHR30137">
    <property type="entry name" value="LUCIFERASE-LIKE MONOOXYGENASE"/>
    <property type="match status" value="1"/>
</dbReference>
<dbReference type="PANTHER" id="PTHR30137:SF6">
    <property type="entry name" value="LUCIFERASE-LIKE MONOOXYGENASE"/>
    <property type="match status" value="1"/>
</dbReference>
<dbReference type="InterPro" id="IPR036661">
    <property type="entry name" value="Luciferase-like_sf"/>
</dbReference>
<dbReference type="Gene3D" id="3.20.20.30">
    <property type="entry name" value="Luciferase-like domain"/>
    <property type="match status" value="1"/>
</dbReference>
<comment type="similarity">
    <text evidence="1">To bacterial alkanal monooxygenase alpha and beta chains.</text>
</comment>
<dbReference type="GO" id="GO:0016705">
    <property type="term" value="F:oxidoreductase activity, acting on paired donors, with incorporation or reduction of molecular oxygen"/>
    <property type="evidence" value="ECO:0007669"/>
    <property type="project" value="InterPro"/>
</dbReference>
<sequence length="343" mass="36043">MTHLERVPLNVLDLAPRPFGGTNADAVAGSIQLAQAAEAAGYSRFWVAEHHGMPGIASSAPAVLLAGIAARTSTIRVGSGGVMLPNHTPLVVAEQFGTLRALYGDRIDLGIGRAPGTDGATAMALRRSEAGLGVDDFPHQLVDLVGFFTGGMADDNPLRGITAVPGLGDVPQMWLLGSSGYSAQVAAALGIRFAFAHHFAGDRTEQALALYRERFQPSDDLAAPHSAIAVSVIADEDPDVVEREARAGRITWLRMRQGGKTQPVDPAEAAAYEFSDLERELIGARDRRQAVGSPHAVRIGLERLLASTGADELIVAPSSTTLGHRIGTVRTVRDLATAEARAA</sequence>
<dbReference type="NCBIfam" id="TIGR03558">
    <property type="entry name" value="oxido_grp_1"/>
    <property type="match status" value="1"/>
</dbReference>
<dbReference type="OrthoDB" id="9780518at2"/>
<dbReference type="InterPro" id="IPR050766">
    <property type="entry name" value="Bact_Lucif_Oxidored"/>
</dbReference>
<gene>
    <name evidence="3" type="ORF">VO01_11710</name>
</gene>
<dbReference type="Proteomes" id="UP000032604">
    <property type="component" value="Chromosome"/>
</dbReference>
<evidence type="ECO:0000313" key="3">
    <source>
        <dbReference type="EMBL" id="AJW79701.1"/>
    </source>
</evidence>
<dbReference type="KEGG" id="cmh:VO01_11710"/>
<evidence type="ECO:0000313" key="4">
    <source>
        <dbReference type="Proteomes" id="UP000032604"/>
    </source>
</evidence>
<name>A0A0D5CJA8_9MICO</name>
<dbReference type="SUPFAM" id="SSF51679">
    <property type="entry name" value="Bacterial luciferase-like"/>
    <property type="match status" value="1"/>
</dbReference>
<keyword evidence="3" id="KW-0503">Monooxygenase</keyword>
<protein>
    <submittedName>
        <fullName evidence="3">FMN-linked alkanal monooxygenase</fullName>
    </submittedName>
</protein>
<evidence type="ECO:0000259" key="2">
    <source>
        <dbReference type="Pfam" id="PF00296"/>
    </source>
</evidence>
<dbReference type="Pfam" id="PF00296">
    <property type="entry name" value="Bac_luciferase"/>
    <property type="match status" value="1"/>
</dbReference>
<dbReference type="GO" id="GO:0004497">
    <property type="term" value="F:monooxygenase activity"/>
    <property type="evidence" value="ECO:0007669"/>
    <property type="project" value="UniProtKB-KW"/>
</dbReference>
<dbReference type="FunFam" id="3.20.20.30:FF:000002">
    <property type="entry name" value="LLM class flavin-dependent oxidoreductase"/>
    <property type="match status" value="1"/>
</dbReference>
<proteinExistence type="predicted"/>
<dbReference type="GO" id="GO:0005829">
    <property type="term" value="C:cytosol"/>
    <property type="evidence" value="ECO:0007669"/>
    <property type="project" value="TreeGrafter"/>
</dbReference>
<feature type="domain" description="Luciferase-like" evidence="2">
    <location>
        <begin position="21"/>
        <end position="311"/>
    </location>
</feature>
<dbReference type="InterPro" id="IPR019949">
    <property type="entry name" value="CmoO-like"/>
</dbReference>
<evidence type="ECO:0000256" key="1">
    <source>
        <dbReference type="ARBA" id="ARBA00007789"/>
    </source>
</evidence>
<accession>A0A0D5CJA8</accession>
<reference evidence="3 4" key="1">
    <citation type="journal article" date="2015" name="Genome Announc.">
        <title>Complete Genome Sequence of Clavibacter michiganensis subsp. insidiosus R1-1 Using PacBio Single-Molecule Real-Time Technology.</title>
        <authorList>
            <person name="Lu Y."/>
            <person name="Samac D.A."/>
            <person name="Glazebrook J."/>
            <person name="Ishimaru C.A."/>
        </authorList>
    </citation>
    <scope>NUCLEOTIDE SEQUENCE [LARGE SCALE GENOMIC DNA]</scope>
    <source>
        <strain evidence="3 4">R1-1</strain>
    </source>
</reference>
<dbReference type="PATRIC" id="fig|33014.5.peg.2417"/>
<dbReference type="AlphaFoldDB" id="A0A0D5CJA8"/>
<dbReference type="EMBL" id="CP011043">
    <property type="protein sequence ID" value="AJW79701.1"/>
    <property type="molecule type" value="Genomic_DNA"/>
</dbReference>
<organism evidence="3 4">
    <name type="scientific">Clavibacter michiganensis subsp. insidiosus</name>
    <dbReference type="NCBI Taxonomy" id="33014"/>
    <lineage>
        <taxon>Bacteria</taxon>
        <taxon>Bacillati</taxon>
        <taxon>Actinomycetota</taxon>
        <taxon>Actinomycetes</taxon>
        <taxon>Micrococcales</taxon>
        <taxon>Microbacteriaceae</taxon>
        <taxon>Clavibacter</taxon>
    </lineage>
</organism>
<dbReference type="RefSeq" id="WP_045529154.1">
    <property type="nucleotide sequence ID" value="NZ_CP011043.1"/>
</dbReference>
<keyword evidence="3" id="KW-0560">Oxidoreductase</keyword>
<dbReference type="InterPro" id="IPR011251">
    <property type="entry name" value="Luciferase-like_dom"/>
</dbReference>
<dbReference type="CDD" id="cd00347">
    <property type="entry name" value="Flavin_utilizing_monoxygenases"/>
    <property type="match status" value="1"/>
</dbReference>
<dbReference type="HOGENOM" id="CLU_027853_9_0_11"/>